<evidence type="ECO:0000256" key="1">
    <source>
        <dbReference type="SAM" id="MobiDB-lite"/>
    </source>
</evidence>
<dbReference type="AlphaFoldDB" id="A0A147BS26"/>
<evidence type="ECO:0000313" key="2">
    <source>
        <dbReference type="EMBL" id="JAR93559.1"/>
    </source>
</evidence>
<sequence>MAWAPGKGVKSKELKDFWEVDLGVSYIPYDKLPKDVDLVSLEEGGVIDEDSLPEDLREKRRAQEQQRTQGGPGLAPSTVAGGGGADVVAAVAAFPGAAMTTPVVTTMAAPGGAATAVAMVPPPVAQFGIPLPPGKASSSRQGHAAVISPPFILSFHVFLYFASVCIPGCRLARVFQKPWACDMCLR</sequence>
<keyword evidence="2" id="KW-0176">Collagen</keyword>
<feature type="compositionally biased region" description="Basic and acidic residues" evidence="1">
    <location>
        <begin position="54"/>
        <end position="64"/>
    </location>
</feature>
<accession>A0A147BS26</accession>
<dbReference type="GO" id="GO:0005581">
    <property type="term" value="C:collagen trimer"/>
    <property type="evidence" value="ECO:0007669"/>
    <property type="project" value="UniProtKB-KW"/>
</dbReference>
<protein>
    <submittedName>
        <fullName evidence="2">Putative collagen alpha-1xi chain isoform x3</fullName>
    </submittedName>
</protein>
<organism evidence="2">
    <name type="scientific">Ixodes ricinus</name>
    <name type="common">Common tick</name>
    <name type="synonym">Acarus ricinus</name>
    <dbReference type="NCBI Taxonomy" id="34613"/>
    <lineage>
        <taxon>Eukaryota</taxon>
        <taxon>Metazoa</taxon>
        <taxon>Ecdysozoa</taxon>
        <taxon>Arthropoda</taxon>
        <taxon>Chelicerata</taxon>
        <taxon>Arachnida</taxon>
        <taxon>Acari</taxon>
        <taxon>Parasitiformes</taxon>
        <taxon>Ixodida</taxon>
        <taxon>Ixodoidea</taxon>
        <taxon>Ixodidae</taxon>
        <taxon>Ixodinae</taxon>
        <taxon>Ixodes</taxon>
    </lineage>
</organism>
<dbReference type="EMBL" id="GEGO01001845">
    <property type="protein sequence ID" value="JAR93559.1"/>
    <property type="molecule type" value="Transcribed_RNA"/>
</dbReference>
<reference evidence="2" key="1">
    <citation type="journal article" date="2018" name="PLoS Negl. Trop. Dis.">
        <title>Sialome diversity of ticks revealed by RNAseq of single tick salivary glands.</title>
        <authorList>
            <person name="Perner J."/>
            <person name="Kropackova S."/>
            <person name="Kopacek P."/>
            <person name="Ribeiro J.M."/>
        </authorList>
    </citation>
    <scope>NUCLEOTIDE SEQUENCE</scope>
    <source>
        <strain evidence="2">Siblings of single egg batch collected in Ceske Budejovice</strain>
        <tissue evidence="2">Salivary glands</tissue>
    </source>
</reference>
<proteinExistence type="predicted"/>
<feature type="region of interest" description="Disordered" evidence="1">
    <location>
        <begin position="49"/>
        <end position="78"/>
    </location>
</feature>
<name>A0A147BS26_IXORI</name>